<evidence type="ECO:0000256" key="1">
    <source>
        <dbReference type="ARBA" id="ARBA00009670"/>
    </source>
</evidence>
<dbReference type="RefSeq" id="WP_020887232.1">
    <property type="nucleotide sequence ID" value="NZ_ATHI01000026.1"/>
</dbReference>
<dbReference type="EMBL" id="ATHI01000026">
    <property type="protein sequence ID" value="EPR33097.1"/>
    <property type="molecule type" value="Genomic_DNA"/>
</dbReference>
<keyword evidence="2" id="KW-1133">Transmembrane helix</keyword>
<evidence type="ECO:0000256" key="2">
    <source>
        <dbReference type="SAM" id="Phobius"/>
    </source>
</evidence>
<keyword evidence="5" id="KW-1185">Reference proteome</keyword>
<protein>
    <submittedName>
        <fullName evidence="4">ABC-1 domain-containing protein</fullName>
    </submittedName>
</protein>
<dbReference type="Pfam" id="PF03109">
    <property type="entry name" value="ABC1"/>
    <property type="match status" value="1"/>
</dbReference>
<name>S7T7K0_9BACT</name>
<dbReference type="OrthoDB" id="9795390at2"/>
<feature type="domain" description="ABC1 atypical kinase-like" evidence="3">
    <location>
        <begin position="97"/>
        <end position="342"/>
    </location>
</feature>
<evidence type="ECO:0000313" key="5">
    <source>
        <dbReference type="Proteomes" id="UP000014975"/>
    </source>
</evidence>
<dbReference type="CDD" id="cd05121">
    <property type="entry name" value="ABC1_ADCK3-like"/>
    <property type="match status" value="1"/>
</dbReference>
<dbReference type="AlphaFoldDB" id="S7T7K0"/>
<feature type="transmembrane region" description="Helical" evidence="2">
    <location>
        <begin position="499"/>
        <end position="521"/>
    </location>
</feature>
<dbReference type="PATRIC" id="fig|1121439.3.peg.1894"/>
<dbReference type="eggNOG" id="COG0661">
    <property type="taxonomic scope" value="Bacteria"/>
</dbReference>
<dbReference type="InterPro" id="IPR050154">
    <property type="entry name" value="UbiB_kinase"/>
</dbReference>
<reference evidence="4 5" key="1">
    <citation type="journal article" date="2013" name="Genome Announc.">
        <title>Draft genome sequences for three mercury-methylating, sulfate-reducing bacteria.</title>
        <authorList>
            <person name="Brown S.D."/>
            <person name="Hurt R.A.Jr."/>
            <person name="Gilmour C.C."/>
            <person name="Elias D.A."/>
        </authorList>
    </citation>
    <scope>NUCLEOTIDE SEQUENCE [LARGE SCALE GENOMIC DNA]</scope>
    <source>
        <strain evidence="4 5">DSM 16529</strain>
    </source>
</reference>
<gene>
    <name evidence="4" type="ORF">dsat_0538</name>
</gene>
<dbReference type="PANTHER" id="PTHR10566:SF113">
    <property type="entry name" value="PROTEIN ACTIVITY OF BC1 COMPLEX KINASE 7, CHLOROPLASTIC"/>
    <property type="match status" value="1"/>
</dbReference>
<dbReference type="Proteomes" id="UP000014975">
    <property type="component" value="Unassembled WGS sequence"/>
</dbReference>
<proteinExistence type="inferred from homology"/>
<dbReference type="STRING" id="1121439.dsat_0538"/>
<feature type="transmembrane region" description="Helical" evidence="2">
    <location>
        <begin position="533"/>
        <end position="554"/>
    </location>
</feature>
<dbReference type="InterPro" id="IPR011009">
    <property type="entry name" value="Kinase-like_dom_sf"/>
</dbReference>
<evidence type="ECO:0000259" key="3">
    <source>
        <dbReference type="Pfam" id="PF03109"/>
    </source>
</evidence>
<sequence length="558" mass="62222">MENPFSIITRSTASIGRLKDIALILARHGFGEVLDLVRLPFRRPRCETCETTGERNVWTKIRMAMEDLGPTFIKVGQVLSLRPDLVPLELCEELKHLQEDVHPEPFEEIRAHVERTYGMPLSDIFSFFDETPTAAASLSQVHRARLRHGPFAGRDMAVKVRRPRVLATVEADLDIMAYLAGVLHERVESLRAVNIPDVVAEVKKSLRRELDFINEARNIQLFRAMFADDPEITAPAVAEDWARSDVLIMEFMEGARLDKYDGPPEERERIAHAGLRCAVAQMLEHGMFHADPHLGNVRILSDGRLCYFDWGLVGRLSADMRQALVDYIIGLAQNDPVRVAKIALEMAVRVPPLLDFQRFVTDVMFVIDKVRAPVGGNANLGRFMLDLTEMCRDYGVLLRPDYILVGRALLSTEACGRVLAPGFDAMEALKPVAMRYAIKRASLIFSDKPLLGDLQDSLRALSRLPQKAAHVLELAQAGKLTVELRQGGLDRQMSNLRGVAYVIASGLVAASLVIGSSLIYVSGIGPHWRGMPIFGLSGFTISGLFGMWLVVHLMKKTK</sequence>
<accession>S7T7K0</accession>
<dbReference type="PANTHER" id="PTHR10566">
    <property type="entry name" value="CHAPERONE-ACTIVITY OF BC1 COMPLEX CABC1 -RELATED"/>
    <property type="match status" value="1"/>
</dbReference>
<keyword evidence="2" id="KW-0472">Membrane</keyword>
<organism evidence="4 5">
    <name type="scientific">Alkalidesulfovibrio alkalitolerans DSM 16529</name>
    <dbReference type="NCBI Taxonomy" id="1121439"/>
    <lineage>
        <taxon>Bacteria</taxon>
        <taxon>Pseudomonadati</taxon>
        <taxon>Thermodesulfobacteriota</taxon>
        <taxon>Desulfovibrionia</taxon>
        <taxon>Desulfovibrionales</taxon>
        <taxon>Desulfovibrionaceae</taxon>
        <taxon>Alkalidesulfovibrio</taxon>
    </lineage>
</organism>
<dbReference type="SUPFAM" id="SSF56112">
    <property type="entry name" value="Protein kinase-like (PK-like)"/>
    <property type="match status" value="1"/>
</dbReference>
<evidence type="ECO:0000313" key="4">
    <source>
        <dbReference type="EMBL" id="EPR33097.1"/>
    </source>
</evidence>
<keyword evidence="2" id="KW-0812">Transmembrane</keyword>
<dbReference type="InterPro" id="IPR004147">
    <property type="entry name" value="ABC1_dom"/>
</dbReference>
<comment type="caution">
    <text evidence="4">The sequence shown here is derived from an EMBL/GenBank/DDBJ whole genome shotgun (WGS) entry which is preliminary data.</text>
</comment>
<comment type="similarity">
    <text evidence="1">Belongs to the protein kinase superfamily. ADCK protein kinase family.</text>
</comment>